<evidence type="ECO:0000259" key="2">
    <source>
        <dbReference type="PROSITE" id="PS50883"/>
    </source>
</evidence>
<name>A0ABQ0U284_9GAMM</name>
<dbReference type="Pfam" id="PF00563">
    <property type="entry name" value="EAL"/>
    <property type="match status" value="1"/>
</dbReference>
<dbReference type="Gene3D" id="3.30.70.270">
    <property type="match status" value="1"/>
</dbReference>
<dbReference type="InterPro" id="IPR000160">
    <property type="entry name" value="GGDEF_dom"/>
</dbReference>
<dbReference type="PROSITE" id="PS50883">
    <property type="entry name" value="EAL"/>
    <property type="match status" value="1"/>
</dbReference>
<dbReference type="RefSeq" id="WP_181454282.1">
    <property type="nucleotide sequence ID" value="NZ_BJUS01000005.1"/>
</dbReference>
<comment type="caution">
    <text evidence="4">The sequence shown here is derived from an EMBL/GenBank/DDBJ whole genome shotgun (WGS) entry which is preliminary data.</text>
</comment>
<evidence type="ECO:0000256" key="1">
    <source>
        <dbReference type="SAM" id="MobiDB-lite"/>
    </source>
</evidence>
<organism evidence="4 5">
    <name type="scientific">Halomonas halophila</name>
    <dbReference type="NCBI Taxonomy" id="29573"/>
    <lineage>
        <taxon>Bacteria</taxon>
        <taxon>Pseudomonadati</taxon>
        <taxon>Pseudomonadota</taxon>
        <taxon>Gammaproteobacteria</taxon>
        <taxon>Oceanospirillales</taxon>
        <taxon>Halomonadaceae</taxon>
        <taxon>Halomonas</taxon>
    </lineage>
</organism>
<feature type="domain" description="EAL" evidence="2">
    <location>
        <begin position="490"/>
        <end position="754"/>
    </location>
</feature>
<dbReference type="SUPFAM" id="SSF55073">
    <property type="entry name" value="Nucleotide cyclase"/>
    <property type="match status" value="1"/>
</dbReference>
<sequence>MPSWAAVTTVAIAPGEPGGRLDRQLLSELDDRLEARDGPGALRVLYLEDGEVSTAELRRKLAEGDLADAPRVILLHDAAIATYRELGASGASPSRRLAAYGAFSPANRRWLRQQGAGHLDLLPVLRRHLSWVRHGTEARRLVGWVTQDAPLLSLGDRLIEGSARLDAVKVLGRDAPVAGEATEQLLLGLPGRLQRQQAAEVLGSRRGAWCLMPEWLADGCFGGVQPDIAGVADGLLRRLDQGGNATAPAAPRLDYAARGRLSPELRDGVRYLNVPATEVGRRSLGERLLLGALLVGAGALVALGGALGAERHRRRQRERFGFDELTGLPGRPRLEKRMQRYLNSQHPFQLCWIGFDRLDGLQDTLGPEGTREAVRRIVKRLRRVARGEGYVVRLEGDVFAVMSFLPVRERGESPAGMMFAERLQESLSAPFHVGNADRLLLPRIGIARSSADSTPFSLLEEAQGAARQVLRGGERRPRELVAEAAAPEERSLALTEALASLSGEALSEQLTLAVEPRFLLADRRCCGGEFRARWRHATWGEVPGKELMRLAEAAGRRALLDRTLCGMALDALAHSGLPVEAPQGPRSARPVWTLPLGLAQLTDAGFIDGLSERCEALGLTPDCVELQWHGAELGESWPLQSAIRYCRERGFGVALKGLVHSRQALDAIFRQPLSRLVLEPRLMRGVPSDQASILLTKSLRDMAKLAGRHITVTGVATSDQLVAIRGMNFVSVQGPLFGEVQSIEALVDRLAAGEAAETARDEDPGAGDEASRSAEANRGQE</sequence>
<evidence type="ECO:0000313" key="4">
    <source>
        <dbReference type="EMBL" id="GEK72291.1"/>
    </source>
</evidence>
<dbReference type="InterPro" id="IPR043128">
    <property type="entry name" value="Rev_trsase/Diguanyl_cyclase"/>
</dbReference>
<dbReference type="InterPro" id="IPR052155">
    <property type="entry name" value="Biofilm_reg_signaling"/>
</dbReference>
<dbReference type="PANTHER" id="PTHR44757">
    <property type="entry name" value="DIGUANYLATE CYCLASE DGCP"/>
    <property type="match status" value="1"/>
</dbReference>
<evidence type="ECO:0008006" key="6">
    <source>
        <dbReference type="Google" id="ProtNLM"/>
    </source>
</evidence>
<protein>
    <recommendedName>
        <fullName evidence="6">EAL domain-containing protein</fullName>
    </recommendedName>
</protein>
<dbReference type="PANTHER" id="PTHR44757:SF2">
    <property type="entry name" value="BIOFILM ARCHITECTURE MAINTENANCE PROTEIN MBAA"/>
    <property type="match status" value="1"/>
</dbReference>
<dbReference type="SMART" id="SM00052">
    <property type="entry name" value="EAL"/>
    <property type="match status" value="1"/>
</dbReference>
<reference evidence="4 5" key="1">
    <citation type="submission" date="2019-07" db="EMBL/GenBank/DDBJ databases">
        <title>Whole genome shotgun sequence of Halomonas halophila NBRC 102604.</title>
        <authorList>
            <person name="Hosoyama A."/>
            <person name="Uohara A."/>
            <person name="Ohji S."/>
            <person name="Ichikawa N."/>
        </authorList>
    </citation>
    <scope>NUCLEOTIDE SEQUENCE [LARGE SCALE GENOMIC DNA]</scope>
    <source>
        <strain evidence="4 5">NBRC 102604</strain>
    </source>
</reference>
<feature type="domain" description="GGDEF" evidence="3">
    <location>
        <begin position="346"/>
        <end position="482"/>
    </location>
</feature>
<accession>A0ABQ0U284</accession>
<dbReference type="SUPFAM" id="SSF141868">
    <property type="entry name" value="EAL domain-like"/>
    <property type="match status" value="1"/>
</dbReference>
<dbReference type="SMART" id="SM00267">
    <property type="entry name" value="GGDEF"/>
    <property type="match status" value="1"/>
</dbReference>
<dbReference type="Pfam" id="PF00990">
    <property type="entry name" value="GGDEF"/>
    <property type="match status" value="1"/>
</dbReference>
<keyword evidence="5" id="KW-1185">Reference proteome</keyword>
<dbReference type="InterPro" id="IPR001633">
    <property type="entry name" value="EAL_dom"/>
</dbReference>
<proteinExistence type="predicted"/>
<dbReference type="Proteomes" id="UP000321121">
    <property type="component" value="Unassembled WGS sequence"/>
</dbReference>
<gene>
    <name evidence="4" type="ORF">HHA04nite_08350</name>
</gene>
<dbReference type="EMBL" id="BJUS01000005">
    <property type="protein sequence ID" value="GEK72291.1"/>
    <property type="molecule type" value="Genomic_DNA"/>
</dbReference>
<evidence type="ECO:0000313" key="5">
    <source>
        <dbReference type="Proteomes" id="UP000321121"/>
    </source>
</evidence>
<dbReference type="Gene3D" id="3.20.20.450">
    <property type="entry name" value="EAL domain"/>
    <property type="match status" value="1"/>
</dbReference>
<evidence type="ECO:0000259" key="3">
    <source>
        <dbReference type="PROSITE" id="PS50887"/>
    </source>
</evidence>
<dbReference type="InterPro" id="IPR029787">
    <property type="entry name" value="Nucleotide_cyclase"/>
</dbReference>
<dbReference type="InterPro" id="IPR035919">
    <property type="entry name" value="EAL_sf"/>
</dbReference>
<dbReference type="PROSITE" id="PS50887">
    <property type="entry name" value="GGDEF"/>
    <property type="match status" value="1"/>
</dbReference>
<feature type="region of interest" description="Disordered" evidence="1">
    <location>
        <begin position="754"/>
        <end position="781"/>
    </location>
</feature>